<protein>
    <recommendedName>
        <fullName evidence="4">ABC transporter permease</fullName>
    </recommendedName>
</protein>
<dbReference type="AlphaFoldDB" id="A0A2S7T741"/>
<evidence type="ECO:0000256" key="1">
    <source>
        <dbReference type="SAM" id="Phobius"/>
    </source>
</evidence>
<accession>A0A2S7T741</accession>
<keyword evidence="3" id="KW-1185">Reference proteome</keyword>
<feature type="transmembrane region" description="Helical" evidence="1">
    <location>
        <begin position="14"/>
        <end position="31"/>
    </location>
</feature>
<name>A0A2S7T741_9FLAO</name>
<gene>
    <name evidence="2" type="ORF">BST99_05930</name>
</gene>
<keyword evidence="1" id="KW-1133">Transmembrane helix</keyword>
<comment type="caution">
    <text evidence="2">The sequence shown here is derived from an EMBL/GenBank/DDBJ whole genome shotgun (WGS) entry which is preliminary data.</text>
</comment>
<feature type="transmembrane region" description="Helical" evidence="1">
    <location>
        <begin position="43"/>
        <end position="65"/>
    </location>
</feature>
<keyword evidence="1" id="KW-0812">Transmembrane</keyword>
<keyword evidence="1" id="KW-0472">Membrane</keyword>
<evidence type="ECO:0008006" key="4">
    <source>
        <dbReference type="Google" id="ProtNLM"/>
    </source>
</evidence>
<reference evidence="3" key="1">
    <citation type="submission" date="2016-11" db="EMBL/GenBank/DDBJ databases">
        <title>Trade-off between light-utilization and light-protection in marine flavobacteria.</title>
        <authorList>
            <person name="Kumagai Y."/>
            <person name="Yoshizawa S."/>
            <person name="Kogure K."/>
        </authorList>
    </citation>
    <scope>NUCLEOTIDE SEQUENCE [LARGE SCALE GENOMIC DNA]</scope>
    <source>
        <strain evidence="3">SG-18</strain>
    </source>
</reference>
<dbReference type="EMBL" id="MQVX01000001">
    <property type="protein sequence ID" value="PQJ15337.1"/>
    <property type="molecule type" value="Genomic_DNA"/>
</dbReference>
<dbReference type="RefSeq" id="WP_105000991.1">
    <property type="nucleotide sequence ID" value="NZ_MQVX01000001.1"/>
</dbReference>
<sequence>MNRKEFLITSWQKGLKPLLLVGVLVFCIKFLNEVIAESGTERMILIVLLGYGLFLLSIQLLSSLFQSVTDCMSSSGTELMLSES</sequence>
<proteinExistence type="predicted"/>
<organism evidence="2 3">
    <name type="scientific">Aureicoccus marinus</name>
    <dbReference type="NCBI Taxonomy" id="754435"/>
    <lineage>
        <taxon>Bacteria</taxon>
        <taxon>Pseudomonadati</taxon>
        <taxon>Bacteroidota</taxon>
        <taxon>Flavobacteriia</taxon>
        <taxon>Flavobacteriales</taxon>
        <taxon>Flavobacteriaceae</taxon>
        <taxon>Aureicoccus</taxon>
    </lineage>
</organism>
<evidence type="ECO:0000313" key="2">
    <source>
        <dbReference type="EMBL" id="PQJ15337.1"/>
    </source>
</evidence>
<dbReference type="Proteomes" id="UP000239366">
    <property type="component" value="Unassembled WGS sequence"/>
</dbReference>
<evidence type="ECO:0000313" key="3">
    <source>
        <dbReference type="Proteomes" id="UP000239366"/>
    </source>
</evidence>